<evidence type="ECO:0000313" key="17">
    <source>
        <dbReference type="Proteomes" id="UP001243989"/>
    </source>
</evidence>
<accession>A0AAJ0EHJ0</accession>
<comment type="similarity">
    <text evidence="4">Belongs to the neutral sphingomyelinase family.</text>
</comment>
<dbReference type="GO" id="GO:0016020">
    <property type="term" value="C:membrane"/>
    <property type="evidence" value="ECO:0007669"/>
    <property type="project" value="UniProtKB-SubCell"/>
</dbReference>
<keyword evidence="16" id="KW-0255">Endonuclease</keyword>
<gene>
    <name evidence="16" type="ORF">BDP81DRAFT_470246</name>
</gene>
<evidence type="ECO:0000256" key="12">
    <source>
        <dbReference type="ARBA" id="ARBA00023136"/>
    </source>
</evidence>
<dbReference type="InterPro" id="IPR038772">
    <property type="entry name" value="Sph/SMPD2-like"/>
</dbReference>
<dbReference type="FunFam" id="3.60.10.10:FF:000059">
    <property type="entry name" value="Inositol phosphosphingolipids phospholipase C"/>
    <property type="match status" value="1"/>
</dbReference>
<proteinExistence type="inferred from homology"/>
<dbReference type="SUPFAM" id="SSF56219">
    <property type="entry name" value="DNase I-like"/>
    <property type="match status" value="1"/>
</dbReference>
<evidence type="ECO:0000259" key="15">
    <source>
        <dbReference type="Pfam" id="PF03372"/>
    </source>
</evidence>
<feature type="domain" description="Endonuclease/exonuclease/phosphatase" evidence="15">
    <location>
        <begin position="12"/>
        <end position="347"/>
    </location>
</feature>
<evidence type="ECO:0000256" key="14">
    <source>
        <dbReference type="SAM" id="Phobius"/>
    </source>
</evidence>
<keyword evidence="7" id="KW-0378">Hydrolase</keyword>
<dbReference type="InterPro" id="IPR036691">
    <property type="entry name" value="Endo/exonu/phosph_ase_sf"/>
</dbReference>
<evidence type="ECO:0000256" key="10">
    <source>
        <dbReference type="ARBA" id="ARBA00022989"/>
    </source>
</evidence>
<keyword evidence="16" id="KW-0540">Nuclease</keyword>
<dbReference type="PANTHER" id="PTHR16320:SF24">
    <property type="entry name" value="PHOSPHODIESTERASE, PUTATIVE-RELATED"/>
    <property type="match status" value="1"/>
</dbReference>
<dbReference type="GO" id="GO:0006665">
    <property type="term" value="P:sphingolipid metabolic process"/>
    <property type="evidence" value="ECO:0007669"/>
    <property type="project" value="UniProtKB-KW"/>
</dbReference>
<keyword evidence="12 14" id="KW-0472">Membrane</keyword>
<dbReference type="InterPro" id="IPR005135">
    <property type="entry name" value="Endo/exonuclease/phosphatase"/>
</dbReference>
<keyword evidence="11" id="KW-0443">Lipid metabolism</keyword>
<comment type="subcellular location">
    <subcellularLocation>
        <location evidence="1">Membrane</location>
        <topology evidence="1">Multi-pass membrane protein</topology>
    </subcellularLocation>
</comment>
<dbReference type="AlphaFoldDB" id="A0AAJ0EHJ0"/>
<keyword evidence="17" id="KW-1185">Reference proteome</keyword>
<evidence type="ECO:0000256" key="3">
    <source>
        <dbReference type="ARBA" id="ARBA00004991"/>
    </source>
</evidence>
<reference evidence="16" key="1">
    <citation type="submission" date="2021-06" db="EMBL/GenBank/DDBJ databases">
        <title>Comparative genomics, transcriptomics and evolutionary studies reveal genomic signatures of adaptation to plant cell wall in hemibiotrophic fungi.</title>
        <authorList>
            <consortium name="DOE Joint Genome Institute"/>
            <person name="Baroncelli R."/>
            <person name="Diaz J.F."/>
            <person name="Benocci T."/>
            <person name="Peng M."/>
            <person name="Battaglia E."/>
            <person name="Haridas S."/>
            <person name="Andreopoulos W."/>
            <person name="Labutti K."/>
            <person name="Pangilinan J."/>
            <person name="Floch G.L."/>
            <person name="Makela M.R."/>
            <person name="Henrissat B."/>
            <person name="Grigoriev I.V."/>
            <person name="Crouch J.A."/>
            <person name="De Vries R.P."/>
            <person name="Sukno S.A."/>
            <person name="Thon M.R."/>
        </authorList>
    </citation>
    <scope>NUCLEOTIDE SEQUENCE</scope>
    <source>
        <strain evidence="16">CBS 102054</strain>
    </source>
</reference>
<feature type="transmembrane region" description="Helical" evidence="14">
    <location>
        <begin position="434"/>
        <end position="452"/>
    </location>
</feature>
<dbReference type="PANTHER" id="PTHR16320">
    <property type="entry name" value="SPHINGOMYELINASE FAMILY MEMBER"/>
    <property type="match status" value="1"/>
</dbReference>
<dbReference type="Pfam" id="PF03372">
    <property type="entry name" value="Exo_endo_phos"/>
    <property type="match status" value="1"/>
</dbReference>
<evidence type="ECO:0000256" key="1">
    <source>
        <dbReference type="ARBA" id="ARBA00004141"/>
    </source>
</evidence>
<dbReference type="GeneID" id="85479404"/>
<evidence type="ECO:0000256" key="13">
    <source>
        <dbReference type="SAM" id="MobiDB-lite"/>
    </source>
</evidence>
<comment type="pathway">
    <text evidence="3">Sphingolipid metabolism.</text>
</comment>
<dbReference type="Proteomes" id="UP001243989">
    <property type="component" value="Unassembled WGS sequence"/>
</dbReference>
<comment type="pathway">
    <text evidence="2">Lipid metabolism; sphingolipid metabolism.</text>
</comment>
<feature type="transmembrane region" description="Helical" evidence="14">
    <location>
        <begin position="458"/>
        <end position="484"/>
    </location>
</feature>
<evidence type="ECO:0000256" key="9">
    <source>
        <dbReference type="ARBA" id="ARBA00022919"/>
    </source>
</evidence>
<dbReference type="EMBL" id="JAHMHQ010000006">
    <property type="protein sequence ID" value="KAK1639069.1"/>
    <property type="molecule type" value="Genomic_DNA"/>
</dbReference>
<evidence type="ECO:0000256" key="6">
    <source>
        <dbReference type="ARBA" id="ARBA00022723"/>
    </source>
</evidence>
<protein>
    <submittedName>
        <fullName evidence="16">Endonuclease/Exonuclease/phosphatase</fullName>
    </submittedName>
</protein>
<evidence type="ECO:0000313" key="16">
    <source>
        <dbReference type="EMBL" id="KAK1639069.1"/>
    </source>
</evidence>
<organism evidence="16 17">
    <name type="scientific">Colletotrichum phormii</name>
    <dbReference type="NCBI Taxonomy" id="359342"/>
    <lineage>
        <taxon>Eukaryota</taxon>
        <taxon>Fungi</taxon>
        <taxon>Dikarya</taxon>
        <taxon>Ascomycota</taxon>
        <taxon>Pezizomycotina</taxon>
        <taxon>Sordariomycetes</taxon>
        <taxon>Hypocreomycetidae</taxon>
        <taxon>Glomerellales</taxon>
        <taxon>Glomerellaceae</taxon>
        <taxon>Colletotrichum</taxon>
        <taxon>Colletotrichum acutatum species complex</taxon>
    </lineage>
</organism>
<dbReference type="GO" id="GO:0004767">
    <property type="term" value="F:sphingomyelin phosphodiesterase activity"/>
    <property type="evidence" value="ECO:0007669"/>
    <property type="project" value="InterPro"/>
</dbReference>
<evidence type="ECO:0000256" key="7">
    <source>
        <dbReference type="ARBA" id="ARBA00022801"/>
    </source>
</evidence>
<dbReference type="Gene3D" id="3.60.10.10">
    <property type="entry name" value="Endonuclease/exonuclease/phosphatase"/>
    <property type="match status" value="1"/>
</dbReference>
<dbReference type="GO" id="GO:0004519">
    <property type="term" value="F:endonuclease activity"/>
    <property type="evidence" value="ECO:0007669"/>
    <property type="project" value="UniProtKB-KW"/>
</dbReference>
<feature type="region of interest" description="Disordered" evidence="13">
    <location>
        <begin position="235"/>
        <end position="258"/>
    </location>
</feature>
<evidence type="ECO:0000256" key="5">
    <source>
        <dbReference type="ARBA" id="ARBA00022692"/>
    </source>
</evidence>
<dbReference type="GO" id="GO:0046872">
    <property type="term" value="F:metal ion binding"/>
    <property type="evidence" value="ECO:0007669"/>
    <property type="project" value="UniProtKB-KW"/>
</dbReference>
<dbReference type="RefSeq" id="XP_060447676.1">
    <property type="nucleotide sequence ID" value="XM_060594542.1"/>
</dbReference>
<keyword evidence="6" id="KW-0479">Metal-binding</keyword>
<keyword evidence="5 14" id="KW-0812">Transmembrane</keyword>
<evidence type="ECO:0000256" key="4">
    <source>
        <dbReference type="ARBA" id="ARBA00006335"/>
    </source>
</evidence>
<evidence type="ECO:0000256" key="11">
    <source>
        <dbReference type="ARBA" id="ARBA00023098"/>
    </source>
</evidence>
<keyword evidence="8" id="KW-0460">Magnesium</keyword>
<name>A0AAJ0EHJ0_9PEZI</name>
<evidence type="ECO:0000256" key="2">
    <source>
        <dbReference type="ARBA" id="ARBA00004760"/>
    </source>
</evidence>
<keyword evidence="9" id="KW-0746">Sphingolipid metabolism</keyword>
<keyword evidence="10 14" id="KW-1133">Transmembrane helix</keyword>
<evidence type="ECO:0000256" key="8">
    <source>
        <dbReference type="ARBA" id="ARBA00022842"/>
    </source>
</evidence>
<comment type="caution">
    <text evidence="16">The sequence shown here is derived from an EMBL/GenBank/DDBJ whole genome shotgun (WGS) entry which is preliminary data.</text>
</comment>
<sequence>MDDPLPKELRLLTLNCWGLKYISKLRPQRLAEIGRRIAALPDPPHVVALQECWVTADYDAIRAETAAVLPHAKFYYSGPFGGGLAVLSRWPLEESSMLRYPLNGRPTAFWRGDWYVGKGIACARIPIRLAAAAATDGDDDNSAGGRPGRDHVLSIFNTHTHAPYTENQPGDTYLAHRLSQSWEMSKLLRAATQRGDLALAMGDFNMRPCSLPHRIITAHAPVSDTWRVLHPDSSLGAADDPLEKARGRPVPSADFNLRENGATSDHVYNTWRWSKEQQNKLGEGKDPIVIPPETLDRKGKRLDYIFFGSSSSSSSSSSRDDGTWVVRSAKVGMVEPHPTLGCSLSDHFAVEATLAYQTPHDHKHLGVDATGNDNEISYLQDASASSHRDSFASENPPLPERPGKGLPLPVYDEILSVTRQYIHREESQRRWRGIHFFAWFAVLIACLVAVWFSPHNFVAFILMLLSSLGLVAGVVDGLMSLLFFNSELRALKEFEWEITNAKRHARGAVSGEREEREKSF</sequence>